<reference evidence="2 3" key="1">
    <citation type="journal article" date="2016" name="Proc. Natl. Acad. Sci. U.S.A.">
        <title>Comparative genomics of biotechnologically important yeasts.</title>
        <authorList>
            <person name="Riley R."/>
            <person name="Haridas S."/>
            <person name="Wolfe K.H."/>
            <person name="Lopes M.R."/>
            <person name="Hittinger C.T."/>
            <person name="Goeker M."/>
            <person name="Salamov A.A."/>
            <person name="Wisecaver J.H."/>
            <person name="Long T.M."/>
            <person name="Calvey C.H."/>
            <person name="Aerts A.L."/>
            <person name="Barry K.W."/>
            <person name="Choi C."/>
            <person name="Clum A."/>
            <person name="Coughlan A.Y."/>
            <person name="Deshpande S."/>
            <person name="Douglass A.P."/>
            <person name="Hanson S.J."/>
            <person name="Klenk H.-P."/>
            <person name="LaButti K.M."/>
            <person name="Lapidus A."/>
            <person name="Lindquist E.A."/>
            <person name="Lipzen A.M."/>
            <person name="Meier-Kolthoff J.P."/>
            <person name="Ohm R.A."/>
            <person name="Otillar R.P."/>
            <person name="Pangilinan J.L."/>
            <person name="Peng Y."/>
            <person name="Rokas A."/>
            <person name="Rosa C.A."/>
            <person name="Scheuner C."/>
            <person name="Sibirny A.A."/>
            <person name="Slot J.C."/>
            <person name="Stielow J.B."/>
            <person name="Sun H."/>
            <person name="Kurtzman C.P."/>
            <person name="Blackwell M."/>
            <person name="Grigoriev I.V."/>
            <person name="Jeffries T.W."/>
        </authorList>
    </citation>
    <scope>NUCLEOTIDE SEQUENCE [LARGE SCALE GENOMIC DNA]</scope>
    <source>
        <strain evidence="3">ATCC 58044 / CBS 1984 / NCYC 433 / NRRL Y-366-8</strain>
    </source>
</reference>
<dbReference type="PANTHER" id="PTHR12358">
    <property type="entry name" value="SPHINGOSINE KINASE"/>
    <property type="match status" value="1"/>
</dbReference>
<dbReference type="RefSeq" id="XP_019039473.1">
    <property type="nucleotide sequence ID" value="XM_019184802.1"/>
</dbReference>
<dbReference type="InterPro" id="IPR017438">
    <property type="entry name" value="ATP-NAD_kinase_N"/>
</dbReference>
<accession>A0A1E3P442</accession>
<dbReference type="GO" id="GO:0001727">
    <property type="term" value="F:lipid kinase activity"/>
    <property type="evidence" value="ECO:0007669"/>
    <property type="project" value="TreeGrafter"/>
</dbReference>
<dbReference type="PANTHER" id="PTHR12358:SF108">
    <property type="entry name" value="DAGKC DOMAIN-CONTAINING PROTEIN"/>
    <property type="match status" value="1"/>
</dbReference>
<name>A0A1E3P442_WICAA</name>
<dbReference type="GO" id="GO:0005737">
    <property type="term" value="C:cytoplasm"/>
    <property type="evidence" value="ECO:0007669"/>
    <property type="project" value="TreeGrafter"/>
</dbReference>
<dbReference type="GeneID" id="30202048"/>
<dbReference type="Pfam" id="PF00781">
    <property type="entry name" value="DAGK_cat"/>
    <property type="match status" value="1"/>
</dbReference>
<dbReference type="Proteomes" id="UP000094112">
    <property type="component" value="Unassembled WGS sequence"/>
</dbReference>
<dbReference type="AlphaFoldDB" id="A0A1E3P442"/>
<dbReference type="PROSITE" id="PS50146">
    <property type="entry name" value="DAGK"/>
    <property type="match status" value="1"/>
</dbReference>
<protein>
    <recommendedName>
        <fullName evidence="1">DAGKc domain-containing protein</fullName>
    </recommendedName>
</protein>
<dbReference type="InterPro" id="IPR016064">
    <property type="entry name" value="NAD/diacylglycerol_kinase_sf"/>
</dbReference>
<dbReference type="InterPro" id="IPR050187">
    <property type="entry name" value="Lipid_Phosphate_FormReg"/>
</dbReference>
<gene>
    <name evidence="2" type="ORF">WICANDRAFT_78875</name>
</gene>
<evidence type="ECO:0000313" key="2">
    <source>
        <dbReference type="EMBL" id="ODQ60266.1"/>
    </source>
</evidence>
<dbReference type="OrthoDB" id="3853857at2759"/>
<dbReference type="GO" id="GO:0046512">
    <property type="term" value="P:sphingosine biosynthetic process"/>
    <property type="evidence" value="ECO:0007669"/>
    <property type="project" value="TreeGrafter"/>
</dbReference>
<sequence length="406" mass="44861">MSEPKKQEFLFQLKSGTQSKSYSLAYEETEAANVNFELLSSVGADGKKDELVISKDNLPTHLKPGVDVTVIDSVNSGVGREKREFYTSVLEPILNELDIKHTLLKTTSALSITNFAKSLDLSKDHTVVLLSGDTSVVEFINGLPTDANVSTKPNINLVLIPLGTGNALVSSSGITSEANAVQKMFSNEKAELPLYEADFPSESFAVHLENAPPIGKLLFTIVLSWGSHAQMVYHAESPELKGLGIERFKIAAYKIFQQKLEYNCDIIIVDENGKEEKMSHSTTHNYSSILAVPRLEKKYHISPDSKISKSELHILDFGDLPKDEFMGLLMEPYKGAGHVNHKGVIYEPIQPKKQIILELGEEDEERSIVCVDGISIKVKNGKGKRITVRFVNSEDLSFKLNLVGLQ</sequence>
<evidence type="ECO:0000313" key="3">
    <source>
        <dbReference type="Proteomes" id="UP000094112"/>
    </source>
</evidence>
<feature type="domain" description="DAGKc" evidence="1">
    <location>
        <begin position="63"/>
        <end position="203"/>
    </location>
</feature>
<organism evidence="2 3">
    <name type="scientific">Wickerhamomyces anomalus (strain ATCC 58044 / CBS 1984 / NCYC 433 / NRRL Y-366-8)</name>
    <name type="common">Yeast</name>
    <name type="synonym">Hansenula anomala</name>
    <dbReference type="NCBI Taxonomy" id="683960"/>
    <lineage>
        <taxon>Eukaryota</taxon>
        <taxon>Fungi</taxon>
        <taxon>Dikarya</taxon>
        <taxon>Ascomycota</taxon>
        <taxon>Saccharomycotina</taxon>
        <taxon>Saccharomycetes</taxon>
        <taxon>Phaffomycetales</taxon>
        <taxon>Wickerhamomycetaceae</taxon>
        <taxon>Wickerhamomyces</taxon>
    </lineage>
</organism>
<dbReference type="InterPro" id="IPR001206">
    <property type="entry name" value="Diacylglycerol_kinase_cat_dom"/>
</dbReference>
<keyword evidence="3" id="KW-1185">Reference proteome</keyword>
<dbReference type="STRING" id="683960.A0A1E3P442"/>
<dbReference type="Gene3D" id="2.60.200.40">
    <property type="match status" value="1"/>
</dbReference>
<dbReference type="EMBL" id="KV454210">
    <property type="protein sequence ID" value="ODQ60266.1"/>
    <property type="molecule type" value="Genomic_DNA"/>
</dbReference>
<dbReference type="GO" id="GO:0016020">
    <property type="term" value="C:membrane"/>
    <property type="evidence" value="ECO:0007669"/>
    <property type="project" value="TreeGrafter"/>
</dbReference>
<dbReference type="Gene3D" id="3.40.50.10330">
    <property type="entry name" value="Probable inorganic polyphosphate/atp-NAD kinase, domain 1"/>
    <property type="match status" value="1"/>
</dbReference>
<evidence type="ECO:0000259" key="1">
    <source>
        <dbReference type="PROSITE" id="PS50146"/>
    </source>
</evidence>
<dbReference type="SUPFAM" id="SSF111331">
    <property type="entry name" value="NAD kinase/diacylglycerol kinase-like"/>
    <property type="match status" value="1"/>
</dbReference>
<proteinExistence type="predicted"/>